<comment type="caution">
    <text evidence="5">The sequence shown here is derived from an EMBL/GenBank/DDBJ whole genome shotgun (WGS) entry which is preliminary data.</text>
</comment>
<evidence type="ECO:0000313" key="6">
    <source>
        <dbReference type="Proteomes" id="UP000094569"/>
    </source>
</evidence>
<dbReference type="VEuPathDB" id="FungiDB:SI65_01593"/>
<dbReference type="InterPro" id="IPR047122">
    <property type="entry name" value="Trans-enoyl_RdTase-like"/>
</dbReference>
<dbReference type="SUPFAM" id="SSF51735">
    <property type="entry name" value="NAD(P)-binding Rossmann-fold domains"/>
    <property type="match status" value="1"/>
</dbReference>
<dbReference type="InterPro" id="IPR011032">
    <property type="entry name" value="GroES-like_sf"/>
</dbReference>
<dbReference type="PANTHER" id="PTHR45348">
    <property type="entry name" value="HYPOTHETICAL OXIDOREDUCTASE (EUROFUNG)"/>
    <property type="match status" value="1"/>
</dbReference>
<dbReference type="SUPFAM" id="SSF50129">
    <property type="entry name" value="GroES-like"/>
    <property type="match status" value="1"/>
</dbReference>
<comment type="similarity">
    <text evidence="1">Belongs to the zinc-containing alcohol dehydrogenase family.</text>
</comment>
<dbReference type="InterPro" id="IPR013154">
    <property type="entry name" value="ADH-like_N"/>
</dbReference>
<name>A0A1E3BSP6_ASPCR</name>
<dbReference type="Proteomes" id="UP000094569">
    <property type="component" value="Unassembled WGS sequence"/>
</dbReference>
<evidence type="ECO:0000256" key="3">
    <source>
        <dbReference type="SAM" id="MobiDB-lite"/>
    </source>
</evidence>
<gene>
    <name evidence="5" type="ORF">SI65_01593</name>
</gene>
<organism evidence="5 6">
    <name type="scientific">Aspergillus cristatus</name>
    <name type="common">Chinese Fuzhuan brick tea-fermentation fungus</name>
    <name type="synonym">Eurotium cristatum</name>
    <dbReference type="NCBI Taxonomy" id="573508"/>
    <lineage>
        <taxon>Eukaryota</taxon>
        <taxon>Fungi</taxon>
        <taxon>Dikarya</taxon>
        <taxon>Ascomycota</taxon>
        <taxon>Pezizomycotina</taxon>
        <taxon>Eurotiomycetes</taxon>
        <taxon>Eurotiomycetidae</taxon>
        <taxon>Eurotiales</taxon>
        <taxon>Aspergillaceae</taxon>
        <taxon>Aspergillus</taxon>
        <taxon>Aspergillus subgen. Aspergillus</taxon>
    </lineage>
</organism>
<evidence type="ECO:0000256" key="2">
    <source>
        <dbReference type="ARBA" id="ARBA00023002"/>
    </source>
</evidence>
<dbReference type="EMBL" id="JXNT01000001">
    <property type="protein sequence ID" value="ODM24003.1"/>
    <property type="molecule type" value="Genomic_DNA"/>
</dbReference>
<feature type="domain" description="Enoyl reductase (ER)" evidence="4">
    <location>
        <begin position="14"/>
        <end position="338"/>
    </location>
</feature>
<dbReference type="InterPro" id="IPR020843">
    <property type="entry name" value="ER"/>
</dbReference>
<evidence type="ECO:0000256" key="1">
    <source>
        <dbReference type="ARBA" id="ARBA00008072"/>
    </source>
</evidence>
<evidence type="ECO:0000313" key="5">
    <source>
        <dbReference type="EMBL" id="ODM24003.1"/>
    </source>
</evidence>
<evidence type="ECO:0000259" key="4">
    <source>
        <dbReference type="SMART" id="SM00829"/>
    </source>
</evidence>
<dbReference type="Gene3D" id="3.90.180.10">
    <property type="entry name" value="Medium-chain alcohol dehydrogenases, catalytic domain"/>
    <property type="match status" value="1"/>
</dbReference>
<dbReference type="Pfam" id="PF08240">
    <property type="entry name" value="ADH_N"/>
    <property type="match status" value="1"/>
</dbReference>
<keyword evidence="6" id="KW-1185">Reference proteome</keyword>
<feature type="region of interest" description="Disordered" evidence="3">
    <location>
        <begin position="1"/>
        <end position="24"/>
    </location>
</feature>
<dbReference type="AlphaFoldDB" id="A0A1E3BSP6"/>
<dbReference type="Gene3D" id="3.40.50.720">
    <property type="entry name" value="NAD(P)-binding Rossmann-like Domain"/>
    <property type="match status" value="1"/>
</dbReference>
<dbReference type="InterPro" id="IPR013149">
    <property type="entry name" value="ADH-like_C"/>
</dbReference>
<proteinExistence type="inferred from homology"/>
<dbReference type="OrthoDB" id="48317at2759"/>
<sequence>MTATNSAAWLPSPKTKPLSIQPAPYTPPGPNELLIRNAAVAINPIDWHLQTKATFPLTYPTILGHDVAGTVAEVGSSVTNFKPGDRVLAHAMSMATQRPQDGAFQLYTTVLENVAARIPGSLGFEEAVVLPLGLSTAAAGLFQRDFLGLGLPSVEPVKTGKTVLVWGGASSVGMNAIQLAVAAGYEVVTTASPRNFDLVRSLGASVVFDYRIGTVVGDLVTALKGKELAGVYDTIHTGGALQNCLAVLDKLQTRVIVVTVWPVSEDLKTDVEVKFVYATSIKDNEVGGAVYNDYLPQALEKGKFVAAPAPRMAGKGLEAIQMGIDEWGKGVSAEKIVVSL</sequence>
<dbReference type="CDD" id="cd08249">
    <property type="entry name" value="enoyl_reductase_like"/>
    <property type="match status" value="1"/>
</dbReference>
<keyword evidence="2" id="KW-0560">Oxidoreductase</keyword>
<protein>
    <recommendedName>
        <fullName evidence="4">Enoyl reductase (ER) domain-containing protein</fullName>
    </recommendedName>
</protein>
<reference evidence="5 6" key="1">
    <citation type="journal article" date="2016" name="BMC Genomics">
        <title>Comparative genomic and transcriptomic analyses of the Fuzhuan brick tea-fermentation fungus Aspergillus cristatus.</title>
        <authorList>
            <person name="Ge Y."/>
            <person name="Wang Y."/>
            <person name="Liu Y."/>
            <person name="Tan Y."/>
            <person name="Ren X."/>
            <person name="Zhang X."/>
            <person name="Hyde K.D."/>
            <person name="Liu Y."/>
            <person name="Liu Z."/>
        </authorList>
    </citation>
    <scope>NUCLEOTIDE SEQUENCE [LARGE SCALE GENOMIC DNA]</scope>
    <source>
        <strain evidence="5 6">GZAAS20.1005</strain>
    </source>
</reference>
<dbReference type="PANTHER" id="PTHR45348:SF2">
    <property type="entry name" value="ZINC-TYPE ALCOHOL DEHYDROGENASE-LIKE PROTEIN C2E1P3.01"/>
    <property type="match status" value="1"/>
</dbReference>
<dbReference type="STRING" id="573508.A0A1E3BSP6"/>
<dbReference type="SMART" id="SM00829">
    <property type="entry name" value="PKS_ER"/>
    <property type="match status" value="1"/>
</dbReference>
<dbReference type="InterPro" id="IPR036291">
    <property type="entry name" value="NAD(P)-bd_dom_sf"/>
</dbReference>
<accession>A0A1E3BSP6</accession>
<dbReference type="GO" id="GO:0016651">
    <property type="term" value="F:oxidoreductase activity, acting on NAD(P)H"/>
    <property type="evidence" value="ECO:0007669"/>
    <property type="project" value="InterPro"/>
</dbReference>
<dbReference type="Pfam" id="PF00107">
    <property type="entry name" value="ADH_zinc_N"/>
    <property type="match status" value="1"/>
</dbReference>